<accession>A0A8H6VIN9</accession>
<evidence type="ECO:0000313" key="3">
    <source>
        <dbReference type="Proteomes" id="UP000660729"/>
    </source>
</evidence>
<dbReference type="PANTHER" id="PTHR24148">
    <property type="entry name" value="ANKYRIN REPEAT DOMAIN-CONTAINING PROTEIN 39 HOMOLOG-RELATED"/>
    <property type="match status" value="1"/>
</dbReference>
<feature type="domain" description="Heterokaryon incompatibility" evidence="1">
    <location>
        <begin position="48"/>
        <end position="198"/>
    </location>
</feature>
<dbReference type="InterPro" id="IPR010730">
    <property type="entry name" value="HET"/>
</dbReference>
<dbReference type="Proteomes" id="UP000660729">
    <property type="component" value="Unassembled WGS sequence"/>
</dbReference>
<protein>
    <submittedName>
        <fullName evidence="2">Heterokaryon incompatibility protein 6, OR allele</fullName>
    </submittedName>
</protein>
<proteinExistence type="predicted"/>
<evidence type="ECO:0000259" key="1">
    <source>
        <dbReference type="Pfam" id="PF06985"/>
    </source>
</evidence>
<dbReference type="AlphaFoldDB" id="A0A8H6VIN9"/>
<evidence type="ECO:0000313" key="2">
    <source>
        <dbReference type="EMBL" id="KAF7188225.1"/>
    </source>
</evidence>
<dbReference type="OrthoDB" id="3650724at2759"/>
<organism evidence="2 3">
    <name type="scientific">Pseudocercospora fuligena</name>
    <dbReference type="NCBI Taxonomy" id="685502"/>
    <lineage>
        <taxon>Eukaryota</taxon>
        <taxon>Fungi</taxon>
        <taxon>Dikarya</taxon>
        <taxon>Ascomycota</taxon>
        <taxon>Pezizomycotina</taxon>
        <taxon>Dothideomycetes</taxon>
        <taxon>Dothideomycetidae</taxon>
        <taxon>Mycosphaerellales</taxon>
        <taxon>Mycosphaerellaceae</taxon>
        <taxon>Pseudocercospora</taxon>
    </lineage>
</organism>
<name>A0A8H6VIN9_9PEZI</name>
<gene>
    <name evidence="2" type="ORF">HII31_10510</name>
</gene>
<comment type="caution">
    <text evidence="2">The sequence shown here is derived from an EMBL/GenBank/DDBJ whole genome shotgun (WGS) entry which is preliminary data.</text>
</comment>
<reference evidence="2" key="1">
    <citation type="submission" date="2020-04" db="EMBL/GenBank/DDBJ databases">
        <title>Draft genome resource of the tomato pathogen Pseudocercospora fuligena.</title>
        <authorList>
            <person name="Zaccaron A."/>
        </authorList>
    </citation>
    <scope>NUCLEOTIDE SEQUENCE</scope>
    <source>
        <strain evidence="2">PF001</strain>
    </source>
</reference>
<sequence>MMDHAPKDPGLGRLPSGYIKFLVFRPACTAGELEFDVIQTPLAPAPCYHALSYAWNGTTNTRHIIVNSDRFAVTESVYNALHSIRSISTRPESMDNAGIADLPVWIDAVCINQDDLQERNDQVRQMDVIYSKAAKVLVYLGPVPPGDLNEVQLLMHATRDGMGGKLSADSTLWRHCVDWAIRKLRSRTWFDRAWVIQEVVLARFVMVVCGAYICPLDDLDNALINSEQTRNKVLYELRNALASFQRLRDARSSGNFRDCFMEVANARTLHCTDAHDHVFGLLGLLPLEDFPPEAIDYGIPVSDICIAATMYLTSHSCLSIISSEHAGEAPCAIENLPSWVPEWSMPVRPHYYPWWMYSAGGGEALQPIDTTFQDAGRTLVLEGFVVGTVATKRQISKLCSNAHTPPGFLRVDSQLLIDNLPGVHDISSVQRTICADVALTYDTTAKQGFVYKRWQDIDGTEDTVRFPDHVEQRSPTMINEPLNIMESSDSDVFLTFDTGLIGLGRAHAQCGDIAIVFPGITVPFILRKRDTSSHYKMIGPAYIHGIMDGEAMEALQRGDHKLETFSIT</sequence>
<dbReference type="Pfam" id="PF26639">
    <property type="entry name" value="Het-6_barrel"/>
    <property type="match status" value="1"/>
</dbReference>
<dbReference type="EMBL" id="JABCIY010000213">
    <property type="protein sequence ID" value="KAF7188225.1"/>
    <property type="molecule type" value="Genomic_DNA"/>
</dbReference>
<dbReference type="InterPro" id="IPR052895">
    <property type="entry name" value="HetReg/Transcr_Mod"/>
</dbReference>
<dbReference type="PANTHER" id="PTHR24148:SF82">
    <property type="entry name" value="HETEROKARYON INCOMPATIBILITY DOMAIN-CONTAINING PROTEIN"/>
    <property type="match status" value="1"/>
</dbReference>
<dbReference type="Pfam" id="PF06985">
    <property type="entry name" value="HET"/>
    <property type="match status" value="1"/>
</dbReference>
<keyword evidence="3" id="KW-1185">Reference proteome</keyword>